<evidence type="ECO:0000313" key="16">
    <source>
        <dbReference type="Proteomes" id="UP000197394"/>
    </source>
</evidence>
<dbReference type="EMBL" id="KT779035">
    <property type="protein sequence ID" value="ALG88321.1"/>
    <property type="molecule type" value="Genomic_DNA"/>
</dbReference>
<dbReference type="EMBL" id="NXDV01000016">
    <property type="protein sequence ID" value="PHQ01520.1"/>
    <property type="molecule type" value="Genomic_DNA"/>
</dbReference>
<comment type="similarity">
    <text evidence="1">Belongs to the 'phage' integrase family.</text>
</comment>
<dbReference type="Proteomes" id="UP000223291">
    <property type="component" value="Unassembled WGS sequence"/>
</dbReference>
<reference evidence="9 15" key="2">
    <citation type="submission" date="2016-01" db="EMBL/GenBank/DDBJ databases">
        <title>Draft sequences of Acinetobacter baumannii isolates from wounded military personnel.</title>
        <authorList>
            <person name="Arivett B.A."/>
            <person name="Fiester S.E."/>
            <person name="Ream D.C."/>
            <person name="Actis L.A."/>
        </authorList>
    </citation>
    <scope>NUCLEOTIDE SEQUENCE [LARGE SCALE GENOMIC DNA]</scope>
    <source>
        <strain evidence="9 15">AB2828</strain>
    </source>
</reference>
<reference evidence="14 18" key="5">
    <citation type="submission" date="2018-12" db="EMBL/GenBank/DDBJ databases">
        <title>Draft Genome Sequences Human Pathogenic Acinetobacter baumannii Strains.</title>
        <authorList>
            <person name="Madhi M."/>
            <person name="Ronco T."/>
            <person name="Olsen R.H."/>
            <person name="Hassani A."/>
        </authorList>
    </citation>
    <scope>NUCLEOTIDE SEQUENCE [LARGE SCALE GENOMIC DNA]</scope>
    <source>
        <strain evidence="14 18">AB3</strain>
    </source>
</reference>
<evidence type="ECO:0000256" key="4">
    <source>
        <dbReference type="ARBA" id="ARBA00023172"/>
    </source>
</evidence>
<proteinExistence type="inferred from homology"/>
<evidence type="ECO:0000313" key="14">
    <source>
        <dbReference type="EMBL" id="RTQ71090.1"/>
    </source>
</evidence>
<evidence type="ECO:0000313" key="10">
    <source>
        <dbReference type="EMBL" id="NDW42222.1"/>
    </source>
</evidence>
<dbReference type="GO" id="GO:0015074">
    <property type="term" value="P:DNA integration"/>
    <property type="evidence" value="ECO:0007669"/>
    <property type="project" value="UniProtKB-KW"/>
</dbReference>
<evidence type="ECO:0000313" key="9">
    <source>
        <dbReference type="EMBL" id="KZA14016.1"/>
    </source>
</evidence>
<evidence type="ECO:0000256" key="3">
    <source>
        <dbReference type="ARBA" id="ARBA00023125"/>
    </source>
</evidence>
<evidence type="ECO:0000313" key="15">
    <source>
        <dbReference type="Proteomes" id="UP000076296"/>
    </source>
</evidence>
<accession>A0A090C2N4</accession>
<dbReference type="InterPro" id="IPR011010">
    <property type="entry name" value="DNA_brk_join_enz"/>
</dbReference>
<reference evidence="8" key="1">
    <citation type="submission" date="2015-09" db="EMBL/GenBank/DDBJ databases">
        <title>Conjugative plasmids carrying the sulphonamide resistance gene sul2.</title>
        <authorList>
            <person name="Hamidian M."/>
            <person name="Holt K.E."/>
            <person name="Pickard D."/>
            <person name="Hall R.M."/>
        </authorList>
    </citation>
    <scope>NUCLEOTIDE SEQUENCE</scope>
    <source>
        <strain evidence="8">D4</strain>
        <plasmid evidence="8">pD4</plasmid>
    </source>
</reference>
<geneLocation type="plasmid" evidence="8">
    <name>pD4</name>
</geneLocation>
<dbReference type="InterPro" id="IPR013762">
    <property type="entry name" value="Integrase-like_cat_sf"/>
</dbReference>
<dbReference type="SUPFAM" id="SSF56349">
    <property type="entry name" value="DNA breaking-rejoining enzymes"/>
    <property type="match status" value="1"/>
</dbReference>
<evidence type="ECO:0000256" key="2">
    <source>
        <dbReference type="ARBA" id="ARBA00022908"/>
    </source>
</evidence>
<dbReference type="InterPro" id="IPR002104">
    <property type="entry name" value="Integrase_catalytic"/>
</dbReference>
<dbReference type="InterPro" id="IPR004107">
    <property type="entry name" value="Integrase_SAM-like_N"/>
</dbReference>
<feature type="domain" description="Tyr recombinase" evidence="6">
    <location>
        <begin position="104"/>
        <end position="296"/>
    </location>
</feature>
<keyword evidence="2" id="KW-0229">DNA integration</keyword>
<evidence type="ECO:0000313" key="19">
    <source>
        <dbReference type="Proteomes" id="UP000470018"/>
    </source>
</evidence>
<dbReference type="Proteomes" id="UP000076296">
    <property type="component" value="Unassembled WGS sequence"/>
</dbReference>
<evidence type="ECO:0000313" key="20">
    <source>
        <dbReference type="Proteomes" id="UP000664966"/>
    </source>
</evidence>
<keyword evidence="8" id="KW-0614">Plasmid</keyword>
<evidence type="ECO:0000313" key="13">
    <source>
        <dbReference type="EMBL" id="QTK45584.1"/>
    </source>
</evidence>
<dbReference type="PANTHER" id="PTHR30349:SF41">
    <property type="entry name" value="INTEGRASE_RECOMBINASE PROTEIN MJ0367-RELATED"/>
    <property type="match status" value="1"/>
</dbReference>
<dbReference type="EMBL" id="JAAGTY010000015">
    <property type="protein sequence ID" value="NDW42222.1"/>
    <property type="molecule type" value="Genomic_DNA"/>
</dbReference>
<dbReference type="EMBL" id="RXLU01000116">
    <property type="protein sequence ID" value="RTQ71090.1"/>
    <property type="molecule type" value="Genomic_DNA"/>
</dbReference>
<evidence type="ECO:0000313" key="8">
    <source>
        <dbReference type="EMBL" id="ALG88321.1"/>
    </source>
</evidence>
<evidence type="ECO:0000259" key="7">
    <source>
        <dbReference type="PROSITE" id="PS51900"/>
    </source>
</evidence>
<dbReference type="PATRIC" id="fig|470.1369.peg.3664"/>
<dbReference type="EMBL" id="CP072271">
    <property type="protein sequence ID" value="QTK45584.1"/>
    <property type="molecule type" value="Genomic_DNA"/>
</dbReference>
<dbReference type="AlphaFoldDB" id="A0A090C2N4"/>
<dbReference type="Proteomes" id="UP000664966">
    <property type="component" value="Plasmid p1KSK6"/>
</dbReference>
<reference evidence="13" key="7">
    <citation type="submission" date="2021-03" db="EMBL/GenBank/DDBJ databases">
        <title>Complete genome sequencing of Acinetobacter baumannii.</title>
        <authorList>
            <person name="Yadav B."/>
            <person name="Makwana N."/>
            <person name="Kharat A.S."/>
            <person name="Veeraraghavan B."/>
            <person name="Vijayakumar S."/>
            <person name="Priya M."/>
        </authorList>
    </citation>
    <scope>NUCLEOTIDE SEQUENCE</scope>
    <source>
        <strain evidence="13">KSK6</strain>
        <plasmid evidence="13">p1KSK6</plasmid>
    </source>
</reference>
<reference evidence="10 19" key="6">
    <citation type="submission" date="2020-02" db="EMBL/GenBank/DDBJ databases">
        <title>Whole genome shot-gun sequencing of clinical Carbapenem resistant A. baumannii.</title>
        <authorList>
            <person name="Veeraraghavan B."/>
            <person name="Mathur P."/>
            <person name="Vijayakumar S."/>
            <person name="Vasudevan K."/>
            <person name="Lincy M."/>
            <person name="Kirubananthan A."/>
        </authorList>
    </citation>
    <scope>NUCLEOTIDE SEQUENCE [LARGE SCALE GENOMIC DNA]</scope>
    <source>
        <strain evidence="10 19">SP816</strain>
    </source>
</reference>
<dbReference type="PROSITE" id="PS51900">
    <property type="entry name" value="CB"/>
    <property type="match status" value="1"/>
</dbReference>
<protein>
    <submittedName>
        <fullName evidence="8 10">Int</fullName>
    </submittedName>
    <submittedName>
        <fullName evidence="9 11">Recombinase</fullName>
    </submittedName>
</protein>
<dbReference type="InterPro" id="IPR050090">
    <property type="entry name" value="Tyrosine_recombinase_XerCD"/>
</dbReference>
<dbReference type="RefSeq" id="WP_000886982.1">
    <property type="nucleotide sequence ID" value="NZ_AP014650.1"/>
</dbReference>
<dbReference type="Pfam" id="PF02899">
    <property type="entry name" value="Phage_int_SAM_1"/>
    <property type="match status" value="1"/>
</dbReference>
<reference evidence="11 16" key="3">
    <citation type="submission" date="2017-05" db="EMBL/GenBank/DDBJ databases">
        <title>Draft genome sequence of MDR A. baumannii AB360.</title>
        <authorList>
            <person name="Wareham D.W."/>
            <person name="Bean D.C."/>
        </authorList>
    </citation>
    <scope>NUCLEOTIDE SEQUENCE [LARGE SCALE GENOMIC DNA]</scope>
    <source>
        <strain evidence="11 16">AB360</strain>
    </source>
</reference>
<keyword evidence="3 5" id="KW-0238">DNA-binding</keyword>
<feature type="domain" description="Core-binding (CB)" evidence="7">
    <location>
        <begin position="6"/>
        <end position="83"/>
    </location>
</feature>
<evidence type="ECO:0000313" key="18">
    <source>
        <dbReference type="Proteomes" id="UP000268239"/>
    </source>
</evidence>
<gene>
    <name evidence="8" type="primary">int</name>
    <name evidence="9" type="synonym">xerC_2</name>
    <name evidence="11" type="ORF">CBE85_17505</name>
    <name evidence="12" type="ORF">CPI82_16870</name>
    <name evidence="14" type="ORF">EJ062_16850</name>
    <name evidence="10" type="ORF">G3N53_14185</name>
    <name evidence="13" type="ORF">J6E47_20625</name>
    <name evidence="9" type="ORF">LV35_03007</name>
</gene>
<dbReference type="InterPro" id="IPR010998">
    <property type="entry name" value="Integrase_recombinase_N"/>
</dbReference>
<evidence type="ECO:0000256" key="5">
    <source>
        <dbReference type="PROSITE-ProRule" id="PRU01248"/>
    </source>
</evidence>
<dbReference type="EMBL" id="NGKM01000024">
    <property type="protein sequence ID" value="OWK65298.1"/>
    <property type="molecule type" value="Genomic_DNA"/>
</dbReference>
<dbReference type="Pfam" id="PF00589">
    <property type="entry name" value="Phage_integrase"/>
    <property type="match status" value="1"/>
</dbReference>
<evidence type="ECO:0000313" key="12">
    <source>
        <dbReference type="EMBL" id="PHQ01520.1"/>
    </source>
</evidence>
<dbReference type="PANTHER" id="PTHR30349">
    <property type="entry name" value="PHAGE INTEGRASE-RELATED"/>
    <property type="match status" value="1"/>
</dbReference>
<dbReference type="Proteomes" id="UP000197394">
    <property type="component" value="Unassembled WGS sequence"/>
</dbReference>
<evidence type="ECO:0000256" key="1">
    <source>
        <dbReference type="ARBA" id="ARBA00008857"/>
    </source>
</evidence>
<dbReference type="InterPro" id="IPR044068">
    <property type="entry name" value="CB"/>
</dbReference>
<dbReference type="EMBL" id="LRDT01000038">
    <property type="protein sequence ID" value="KZA14016.1"/>
    <property type="molecule type" value="Genomic_DNA"/>
</dbReference>
<evidence type="ECO:0000313" key="11">
    <source>
        <dbReference type="EMBL" id="OWK65298.1"/>
    </source>
</evidence>
<keyword evidence="4" id="KW-0233">DNA recombination</keyword>
<dbReference type="Proteomes" id="UP000470018">
    <property type="component" value="Unassembled WGS sequence"/>
</dbReference>
<dbReference type="GO" id="GO:0003677">
    <property type="term" value="F:DNA binding"/>
    <property type="evidence" value="ECO:0007669"/>
    <property type="project" value="UniProtKB-UniRule"/>
</dbReference>
<evidence type="ECO:0000259" key="6">
    <source>
        <dbReference type="PROSITE" id="PS51898"/>
    </source>
</evidence>
<dbReference type="Proteomes" id="UP000268239">
    <property type="component" value="Unassembled WGS sequence"/>
</dbReference>
<sequence length="310" mass="35775">MLDREILLKKWLDEYLLANKSNETIYTLKNSLNLFFEYTDLALEEIEASDIRTFIAYRAQNGVGVSTLKKNISAIRTFFQYLTKEKLINFNPAEDIKIKKSSKVLPKFHEVTVINEVLDSNKNLEFERPSSTVIFKRDLALIEIAYSCGLRLEEIHSLQIENVEVKRKQVRVTGKGNKTRIIPLGSKAIEAYLEWLPLREEIMNKDTNQKHNYVFVTTTGAQLSRVQINKRIKNAFKLAGYPIQSNPHMLRHSFATHLINNSVGIREIQEMLGHSNLNTTQIYTDLDHTSMTNVYMDTHPRAVKNTEGEN</sequence>
<dbReference type="Gene3D" id="1.10.150.130">
    <property type="match status" value="1"/>
</dbReference>
<geneLocation type="plasmid" evidence="13 20">
    <name>p1KSK6</name>
</geneLocation>
<organism evidence="11 16">
    <name type="scientific">Acinetobacter baumannii</name>
    <dbReference type="NCBI Taxonomy" id="470"/>
    <lineage>
        <taxon>Bacteria</taxon>
        <taxon>Pseudomonadati</taxon>
        <taxon>Pseudomonadota</taxon>
        <taxon>Gammaproteobacteria</taxon>
        <taxon>Moraxellales</taxon>
        <taxon>Moraxellaceae</taxon>
        <taxon>Acinetobacter</taxon>
        <taxon>Acinetobacter calcoaceticus/baumannii complex</taxon>
    </lineage>
</organism>
<name>A0A090C2N4_ACIBA</name>
<dbReference type="PROSITE" id="PS51898">
    <property type="entry name" value="TYR_RECOMBINASE"/>
    <property type="match status" value="1"/>
</dbReference>
<dbReference type="Gene3D" id="1.10.443.10">
    <property type="entry name" value="Intergrase catalytic core"/>
    <property type="match status" value="1"/>
</dbReference>
<dbReference type="GO" id="GO:0006310">
    <property type="term" value="P:DNA recombination"/>
    <property type="evidence" value="ECO:0007669"/>
    <property type="project" value="UniProtKB-KW"/>
</dbReference>
<reference evidence="12 17" key="4">
    <citation type="submission" date="2017-09" db="EMBL/GenBank/DDBJ databases">
        <title>Draft genome of Acinetobacter baumannii strain I43, a mercury resistant bacteria.</title>
        <authorList>
            <person name="Siqueira K.A."/>
            <person name="Mello I.S."/>
            <person name="Mendes T.A."/>
            <person name="Soares M.A."/>
        </authorList>
    </citation>
    <scope>NUCLEOTIDE SEQUENCE [LARGE SCALE GENOMIC DNA]</scope>
    <source>
        <strain evidence="12 17">I43</strain>
    </source>
</reference>
<evidence type="ECO:0000313" key="17">
    <source>
        <dbReference type="Proteomes" id="UP000223291"/>
    </source>
</evidence>